<dbReference type="InterPro" id="IPR002885">
    <property type="entry name" value="PPR_rpt"/>
</dbReference>
<dbReference type="InterPro" id="IPR057027">
    <property type="entry name" value="TPR_mt"/>
</dbReference>
<dbReference type="SUPFAM" id="SSF48452">
    <property type="entry name" value="TPR-like"/>
    <property type="match status" value="1"/>
</dbReference>
<gene>
    <name evidence="5" type="ORF">SELMODRAFT_423148</name>
</gene>
<evidence type="ECO:0000256" key="2">
    <source>
        <dbReference type="ARBA" id="ARBA00022737"/>
    </source>
</evidence>
<accession>D8SKQ3</accession>
<evidence type="ECO:0000256" key="1">
    <source>
        <dbReference type="ARBA" id="ARBA00007626"/>
    </source>
</evidence>
<reference evidence="5 6" key="1">
    <citation type="journal article" date="2011" name="Science">
        <title>The Selaginella genome identifies genetic changes associated with the evolution of vascular plants.</title>
        <authorList>
            <person name="Banks J.A."/>
            <person name="Nishiyama T."/>
            <person name="Hasebe M."/>
            <person name="Bowman J.L."/>
            <person name="Gribskov M."/>
            <person name="dePamphilis C."/>
            <person name="Albert V.A."/>
            <person name="Aono N."/>
            <person name="Aoyama T."/>
            <person name="Ambrose B.A."/>
            <person name="Ashton N.W."/>
            <person name="Axtell M.J."/>
            <person name="Barker E."/>
            <person name="Barker M.S."/>
            <person name="Bennetzen J.L."/>
            <person name="Bonawitz N.D."/>
            <person name="Chapple C."/>
            <person name="Cheng C."/>
            <person name="Correa L.G."/>
            <person name="Dacre M."/>
            <person name="DeBarry J."/>
            <person name="Dreyer I."/>
            <person name="Elias M."/>
            <person name="Engstrom E.M."/>
            <person name="Estelle M."/>
            <person name="Feng L."/>
            <person name="Finet C."/>
            <person name="Floyd S.K."/>
            <person name="Frommer W.B."/>
            <person name="Fujita T."/>
            <person name="Gramzow L."/>
            <person name="Gutensohn M."/>
            <person name="Harholt J."/>
            <person name="Hattori M."/>
            <person name="Heyl A."/>
            <person name="Hirai T."/>
            <person name="Hiwatashi Y."/>
            <person name="Ishikawa M."/>
            <person name="Iwata M."/>
            <person name="Karol K.G."/>
            <person name="Koehler B."/>
            <person name="Kolukisaoglu U."/>
            <person name="Kubo M."/>
            <person name="Kurata T."/>
            <person name="Lalonde S."/>
            <person name="Li K."/>
            <person name="Li Y."/>
            <person name="Litt A."/>
            <person name="Lyons E."/>
            <person name="Manning G."/>
            <person name="Maruyama T."/>
            <person name="Michael T.P."/>
            <person name="Mikami K."/>
            <person name="Miyazaki S."/>
            <person name="Morinaga S."/>
            <person name="Murata T."/>
            <person name="Mueller-Roeber B."/>
            <person name="Nelson D.R."/>
            <person name="Obara M."/>
            <person name="Oguri Y."/>
            <person name="Olmstead R.G."/>
            <person name="Onodera N."/>
            <person name="Petersen B.L."/>
            <person name="Pils B."/>
            <person name="Prigge M."/>
            <person name="Rensing S.A."/>
            <person name="Riano-Pachon D.M."/>
            <person name="Roberts A.W."/>
            <person name="Sato Y."/>
            <person name="Scheller H.V."/>
            <person name="Schulz B."/>
            <person name="Schulz C."/>
            <person name="Shakirov E.V."/>
            <person name="Shibagaki N."/>
            <person name="Shinohara N."/>
            <person name="Shippen D.E."/>
            <person name="Soerensen I."/>
            <person name="Sotooka R."/>
            <person name="Sugimoto N."/>
            <person name="Sugita M."/>
            <person name="Sumikawa N."/>
            <person name="Tanurdzic M."/>
            <person name="Theissen G."/>
            <person name="Ulvskov P."/>
            <person name="Wakazuki S."/>
            <person name="Weng J.K."/>
            <person name="Willats W.W."/>
            <person name="Wipf D."/>
            <person name="Wolf P.G."/>
            <person name="Yang L."/>
            <person name="Zimmer A.D."/>
            <person name="Zhu Q."/>
            <person name="Mitros T."/>
            <person name="Hellsten U."/>
            <person name="Loque D."/>
            <person name="Otillar R."/>
            <person name="Salamov A."/>
            <person name="Schmutz J."/>
            <person name="Shapiro H."/>
            <person name="Lindquist E."/>
            <person name="Lucas S."/>
            <person name="Rokhsar D."/>
            <person name="Grigoriev I.V."/>
        </authorList>
    </citation>
    <scope>NUCLEOTIDE SEQUENCE [LARGE SCALE GENOMIC DNA]</scope>
</reference>
<feature type="domain" description="Pentatricopeptide repeat-containing protein-mitochondrial" evidence="4">
    <location>
        <begin position="84"/>
        <end position="207"/>
    </location>
</feature>
<evidence type="ECO:0000313" key="5">
    <source>
        <dbReference type="EMBL" id="EFJ14888.1"/>
    </source>
</evidence>
<evidence type="ECO:0000256" key="3">
    <source>
        <dbReference type="PROSITE-ProRule" id="PRU00708"/>
    </source>
</evidence>
<sequence length="414" mass="46645">MDSYSRKSRSSIVLVDQTRSAFSSSRPHLRELGENLQGKACVANSAALISFCHRVEDLDEARQLLARSKEQGAKPEFSCYHTLLDGCCKFGSPDELLAVISEMDECGTPPDARAYAFLIASYAKASMLDKASEIFQTLRRKNAGIESSVYSSLVWLYCQADRPKDAEEFLKAMEEDRKDEDCISYNVVISAYQRMGCYSDATRIFQDMKKKKKKETLGRSTYKLMLDVYLKASDHDSFDKLFKEMLGSKVSGEASTLEAAVNLYASRDSVKDAEWLYENLAPSGSRLTVLGYNKLLELFLAAGNTAMVDRIYREMPRVVSPDQTTRRLVMTAFLRAQSFRGAVELHEEILRESGGVQPLLDPQSFALLVRAYVKMERFFEAMKLVVLMRKAGMKVDEEIYEKVVTGMVSVQGRS</sequence>
<dbReference type="NCBIfam" id="TIGR00756">
    <property type="entry name" value="PPR"/>
    <property type="match status" value="3"/>
</dbReference>
<name>D8SKQ3_SELML</name>
<dbReference type="Gramene" id="EFJ14888">
    <property type="protein sequence ID" value="EFJ14888"/>
    <property type="gene ID" value="SELMODRAFT_423148"/>
</dbReference>
<organism evidence="6">
    <name type="scientific">Selaginella moellendorffii</name>
    <name type="common">Spikemoss</name>
    <dbReference type="NCBI Taxonomy" id="88036"/>
    <lineage>
        <taxon>Eukaryota</taxon>
        <taxon>Viridiplantae</taxon>
        <taxon>Streptophyta</taxon>
        <taxon>Embryophyta</taxon>
        <taxon>Tracheophyta</taxon>
        <taxon>Lycopodiopsida</taxon>
        <taxon>Selaginellales</taxon>
        <taxon>Selaginellaceae</taxon>
        <taxon>Selaginella</taxon>
    </lineage>
</organism>
<feature type="repeat" description="PPR" evidence="3">
    <location>
        <begin position="76"/>
        <end position="110"/>
    </location>
</feature>
<dbReference type="eggNOG" id="KOG4197">
    <property type="taxonomic scope" value="Eukaryota"/>
</dbReference>
<keyword evidence="6" id="KW-1185">Reference proteome</keyword>
<dbReference type="EMBL" id="GL377625">
    <property type="protein sequence ID" value="EFJ14888.1"/>
    <property type="molecule type" value="Genomic_DNA"/>
</dbReference>
<dbReference type="PROSITE" id="PS51375">
    <property type="entry name" value="PPR"/>
    <property type="match status" value="4"/>
</dbReference>
<evidence type="ECO:0000259" key="4">
    <source>
        <dbReference type="Pfam" id="PF23276"/>
    </source>
</evidence>
<keyword evidence="2" id="KW-0677">Repeat</keyword>
<dbReference type="HOGENOM" id="CLU_689635_0_0_1"/>
<dbReference type="OrthoDB" id="185373at2759"/>
<dbReference type="Gene3D" id="1.25.40.10">
    <property type="entry name" value="Tetratricopeptide repeat domain"/>
    <property type="match status" value="3"/>
</dbReference>
<dbReference type="PANTHER" id="PTHR47447:SF17">
    <property type="entry name" value="OS12G0638900 PROTEIN"/>
    <property type="match status" value="1"/>
</dbReference>
<dbReference type="InParanoid" id="D8SKQ3"/>
<protein>
    <recommendedName>
        <fullName evidence="4">Pentatricopeptide repeat-containing protein-mitochondrial domain-containing protein</fullName>
    </recommendedName>
</protein>
<dbReference type="PANTHER" id="PTHR47447">
    <property type="entry name" value="OS03G0856100 PROTEIN"/>
    <property type="match status" value="1"/>
</dbReference>
<dbReference type="Pfam" id="PF23276">
    <property type="entry name" value="TPR_24"/>
    <property type="match status" value="1"/>
</dbReference>
<dbReference type="STRING" id="88036.D8SKQ3"/>
<feature type="repeat" description="PPR" evidence="3">
    <location>
        <begin position="361"/>
        <end position="395"/>
    </location>
</feature>
<dbReference type="Pfam" id="PF01535">
    <property type="entry name" value="PPR"/>
    <property type="match status" value="2"/>
</dbReference>
<evidence type="ECO:0000313" key="6">
    <source>
        <dbReference type="Proteomes" id="UP000001514"/>
    </source>
</evidence>
<comment type="similarity">
    <text evidence="1">Belongs to the PPR family. P subfamily.</text>
</comment>
<dbReference type="KEGG" id="smo:SELMODRAFT_423148"/>
<dbReference type="AlphaFoldDB" id="D8SKQ3"/>
<proteinExistence type="inferred from homology"/>
<feature type="repeat" description="PPR" evidence="3">
    <location>
        <begin position="111"/>
        <end position="145"/>
    </location>
</feature>
<dbReference type="InterPro" id="IPR011990">
    <property type="entry name" value="TPR-like_helical_dom_sf"/>
</dbReference>
<feature type="repeat" description="PPR" evidence="3">
    <location>
        <begin position="181"/>
        <end position="215"/>
    </location>
</feature>
<dbReference type="Proteomes" id="UP000001514">
    <property type="component" value="Unassembled WGS sequence"/>
</dbReference>